<dbReference type="Proteomes" id="UP000003803">
    <property type="component" value="Unassembled WGS sequence"/>
</dbReference>
<evidence type="ECO:0000313" key="2">
    <source>
        <dbReference type="Proteomes" id="UP000003803"/>
    </source>
</evidence>
<dbReference type="AlphaFoldDB" id="B0P7B3"/>
<comment type="caution">
    <text evidence="1">The sequence shown here is derived from an EMBL/GenBank/DDBJ whole genome shotgun (WGS) entry which is preliminary data.</text>
</comment>
<sequence>MTSAFQGISLIKIPAMLHSVEQMTIKRIARFWAACCKDTHSVFGNLLAWRRYAGIVFHIVTQKSKNYKSGGENRLYYAEKKCIIKHM</sequence>
<reference evidence="1" key="2">
    <citation type="submission" date="2013-09" db="EMBL/GenBank/DDBJ databases">
        <title>Draft genome sequence of Anaerotruncus colihominis(DSM 17241).</title>
        <authorList>
            <person name="Sudarsanam P."/>
            <person name="Ley R."/>
            <person name="Guruge J."/>
            <person name="Turnbaugh P.J."/>
            <person name="Mahowald M."/>
            <person name="Liep D."/>
            <person name="Gordon J."/>
        </authorList>
    </citation>
    <scope>NUCLEOTIDE SEQUENCE</scope>
    <source>
        <strain evidence="1">DSM 17241</strain>
    </source>
</reference>
<dbReference type="HOGENOM" id="CLU_2476556_0_0_9"/>
<organism evidence="1 2">
    <name type="scientific">Anaerotruncus colihominis DSM 17241</name>
    <dbReference type="NCBI Taxonomy" id="445972"/>
    <lineage>
        <taxon>Bacteria</taxon>
        <taxon>Bacillati</taxon>
        <taxon>Bacillota</taxon>
        <taxon>Clostridia</taxon>
        <taxon>Eubacteriales</taxon>
        <taxon>Oscillospiraceae</taxon>
        <taxon>Anaerotruncus</taxon>
    </lineage>
</organism>
<dbReference type="EMBL" id="ABGD02000006">
    <property type="protein sequence ID" value="EDS12416.1"/>
    <property type="molecule type" value="Genomic_DNA"/>
</dbReference>
<reference evidence="1" key="1">
    <citation type="submission" date="2007-11" db="EMBL/GenBank/DDBJ databases">
        <authorList>
            <person name="Fulton L."/>
            <person name="Clifton S."/>
            <person name="Fulton B."/>
            <person name="Xu J."/>
            <person name="Minx P."/>
            <person name="Pepin K.H."/>
            <person name="Johnson M."/>
            <person name="Thiruvilangam P."/>
            <person name="Bhonagiri V."/>
            <person name="Nash W.E."/>
            <person name="Mardis E.R."/>
            <person name="Wilson R.K."/>
        </authorList>
    </citation>
    <scope>NUCLEOTIDE SEQUENCE [LARGE SCALE GENOMIC DNA]</scope>
    <source>
        <strain evidence="1">DSM 17241</strain>
    </source>
</reference>
<name>B0P7B3_9FIRM</name>
<keyword evidence="2" id="KW-1185">Reference proteome</keyword>
<proteinExistence type="predicted"/>
<evidence type="ECO:0000313" key="1">
    <source>
        <dbReference type="EMBL" id="EDS12416.1"/>
    </source>
</evidence>
<accession>B0P7B3</accession>
<gene>
    <name evidence="1" type="ORF">ANACOL_00643</name>
</gene>
<protein>
    <submittedName>
        <fullName evidence="1">Uncharacterized protein</fullName>
    </submittedName>
</protein>